<feature type="domain" description="YdbS-like PH" evidence="2">
    <location>
        <begin position="85"/>
        <end position="159"/>
    </location>
</feature>
<evidence type="ECO:0000259" key="2">
    <source>
        <dbReference type="Pfam" id="PF03703"/>
    </source>
</evidence>
<evidence type="ECO:0000313" key="4">
    <source>
        <dbReference type="Proteomes" id="UP000177287"/>
    </source>
</evidence>
<dbReference type="PANTHER" id="PTHR37938:SF1">
    <property type="entry name" value="BLL0215 PROTEIN"/>
    <property type="match status" value="1"/>
</dbReference>
<dbReference type="AlphaFoldDB" id="A0A1G2RJD9"/>
<keyword evidence="1" id="KW-1133">Transmembrane helix</keyword>
<reference evidence="3 4" key="1">
    <citation type="journal article" date="2016" name="Nat. Commun.">
        <title>Thousands of microbial genomes shed light on interconnected biogeochemical processes in an aquifer system.</title>
        <authorList>
            <person name="Anantharaman K."/>
            <person name="Brown C.T."/>
            <person name="Hug L.A."/>
            <person name="Sharon I."/>
            <person name="Castelle C.J."/>
            <person name="Probst A.J."/>
            <person name="Thomas B.C."/>
            <person name="Singh A."/>
            <person name="Wilkins M.J."/>
            <person name="Karaoz U."/>
            <person name="Brodie E.L."/>
            <person name="Williams K.H."/>
            <person name="Hubbard S.S."/>
            <person name="Banfield J.F."/>
        </authorList>
    </citation>
    <scope>NUCLEOTIDE SEQUENCE [LARGE SCALE GENOMIC DNA]</scope>
</reference>
<dbReference type="InterPro" id="IPR005182">
    <property type="entry name" value="YdbS-like_PH"/>
</dbReference>
<protein>
    <recommendedName>
        <fullName evidence="2">YdbS-like PH domain-containing protein</fullName>
    </recommendedName>
</protein>
<keyword evidence="1" id="KW-0472">Membrane</keyword>
<evidence type="ECO:0000256" key="1">
    <source>
        <dbReference type="SAM" id="Phobius"/>
    </source>
</evidence>
<sequence length="185" mass="21786">MHNLPLEPGEKVIVTYHKHWVVYAIDTFVLLILLILPKIVYVWLTSGAGFFEINQHLAVFLYFIWFILLWGYFFIIWTNLYLDAWIVTDRRIIDIEQMSLFHRSVSDFRIEKIQNITVTERGFIANLFGYGSIRVETAGEKVELAFDYLPNPYKVRDTINECHDKCLARLEHSDISPATHNIIIH</sequence>
<dbReference type="Proteomes" id="UP000177287">
    <property type="component" value="Unassembled WGS sequence"/>
</dbReference>
<feature type="transmembrane region" description="Helical" evidence="1">
    <location>
        <begin position="56"/>
        <end position="82"/>
    </location>
</feature>
<keyword evidence="1" id="KW-0812">Transmembrane</keyword>
<proteinExistence type="predicted"/>
<organism evidence="3 4">
    <name type="scientific">Candidatus Wildermuthbacteria bacterium RIFCSPLOWO2_01_FULL_47_18</name>
    <dbReference type="NCBI Taxonomy" id="1802460"/>
    <lineage>
        <taxon>Bacteria</taxon>
        <taxon>Candidatus Wildermuthiibacteriota</taxon>
    </lineage>
</organism>
<evidence type="ECO:0000313" key="3">
    <source>
        <dbReference type="EMBL" id="OHA72638.1"/>
    </source>
</evidence>
<name>A0A1G2RJD9_9BACT</name>
<dbReference type="EMBL" id="MHUF01000015">
    <property type="protein sequence ID" value="OHA72638.1"/>
    <property type="molecule type" value="Genomic_DNA"/>
</dbReference>
<dbReference type="PANTHER" id="PTHR37938">
    <property type="entry name" value="BLL0215 PROTEIN"/>
    <property type="match status" value="1"/>
</dbReference>
<comment type="caution">
    <text evidence="3">The sequence shown here is derived from an EMBL/GenBank/DDBJ whole genome shotgun (WGS) entry which is preliminary data.</text>
</comment>
<dbReference type="Pfam" id="PF03703">
    <property type="entry name" value="bPH_2"/>
    <property type="match status" value="1"/>
</dbReference>
<feature type="transmembrane region" description="Helical" evidence="1">
    <location>
        <begin position="20"/>
        <end position="44"/>
    </location>
</feature>
<accession>A0A1G2RJD9</accession>
<gene>
    <name evidence="3" type="ORF">A3A27_00940</name>
</gene>